<proteinExistence type="inferred from homology"/>
<comment type="similarity">
    <text evidence="1 2">Belongs to the endosulfine family.</text>
</comment>
<keyword evidence="4" id="KW-1185">Reference proteome</keyword>
<reference evidence="3" key="1">
    <citation type="journal article" date="2021" name="Proc. Natl. Acad. Sci. U.S.A.">
        <title>Three genomes in the algal genus Volvox reveal the fate of a haploid sex-determining region after a transition to homothallism.</title>
        <authorList>
            <person name="Yamamoto K."/>
            <person name="Hamaji T."/>
            <person name="Kawai-Toyooka H."/>
            <person name="Matsuzaki R."/>
            <person name="Takahashi F."/>
            <person name="Nishimura Y."/>
            <person name="Kawachi M."/>
            <person name="Noguchi H."/>
            <person name="Minakuchi Y."/>
            <person name="Umen J.G."/>
            <person name="Toyoda A."/>
            <person name="Nozaki H."/>
        </authorList>
    </citation>
    <scope>NUCLEOTIDE SEQUENCE</scope>
    <source>
        <strain evidence="3">NIES-3780</strain>
    </source>
</reference>
<evidence type="ECO:0000313" key="3">
    <source>
        <dbReference type="EMBL" id="GIL46042.1"/>
    </source>
</evidence>
<evidence type="ECO:0000313" key="4">
    <source>
        <dbReference type="Proteomes" id="UP000747399"/>
    </source>
</evidence>
<dbReference type="PANTHER" id="PTHR34804">
    <property type="entry name" value="CAMP-REGULATED PHOSPHOPROTEIN 19-RELATED PROTEIN"/>
    <property type="match status" value="1"/>
</dbReference>
<comment type="caution">
    <text evidence="3">The sequence shown here is derived from an EMBL/GenBank/DDBJ whole genome shotgun (WGS) entry which is preliminary data.</text>
</comment>
<protein>
    <submittedName>
        <fullName evidence="3">Uncharacterized protein</fullName>
    </submittedName>
</protein>
<dbReference type="Pfam" id="PF04667">
    <property type="entry name" value="Endosulfine"/>
    <property type="match status" value="1"/>
</dbReference>
<dbReference type="InterPro" id="IPR006760">
    <property type="entry name" value="Endosulphine"/>
</dbReference>
<dbReference type="PANTHER" id="PTHR34804:SF5">
    <property type="entry name" value="CAMP-REGULATED PHOSPHOPROTEIN 19-RELATED PROTEIN"/>
    <property type="match status" value="1"/>
</dbReference>
<gene>
    <name evidence="3" type="ORF">Vafri_3129</name>
</gene>
<accession>A0A8J4ATR7</accession>
<sequence>MQRPKVDDLCCSSFSSSDMDMDSTRQQEILVEKYGRLQLKQRALIGKKSTRRYFDSADWSLQKQGKLIPDLFLDFHCPIDQLPAKLEPSLPVQRNRSHLDVVGWVEPVSINTSRTVLDI</sequence>
<evidence type="ECO:0000256" key="1">
    <source>
        <dbReference type="ARBA" id="ARBA00010520"/>
    </source>
</evidence>
<name>A0A8J4ATR7_9CHLO</name>
<dbReference type="Proteomes" id="UP000747399">
    <property type="component" value="Unassembled WGS sequence"/>
</dbReference>
<dbReference type="EMBL" id="BNCO01000003">
    <property type="protein sequence ID" value="GIL46042.1"/>
    <property type="molecule type" value="Genomic_DNA"/>
</dbReference>
<dbReference type="AlphaFoldDB" id="A0A8J4ATR7"/>
<evidence type="ECO:0000256" key="2">
    <source>
        <dbReference type="RuleBase" id="RU363120"/>
    </source>
</evidence>
<organism evidence="3 4">
    <name type="scientific">Volvox africanus</name>
    <dbReference type="NCBI Taxonomy" id="51714"/>
    <lineage>
        <taxon>Eukaryota</taxon>
        <taxon>Viridiplantae</taxon>
        <taxon>Chlorophyta</taxon>
        <taxon>core chlorophytes</taxon>
        <taxon>Chlorophyceae</taxon>
        <taxon>CS clade</taxon>
        <taxon>Chlamydomonadales</taxon>
        <taxon>Volvocaceae</taxon>
        <taxon>Volvox</taxon>
    </lineage>
</organism>